<dbReference type="GO" id="GO:0008270">
    <property type="term" value="F:zinc ion binding"/>
    <property type="evidence" value="ECO:0007669"/>
    <property type="project" value="UniProtKB-KW"/>
</dbReference>
<feature type="domain" description="SIAH-type" evidence="14">
    <location>
        <begin position="222"/>
        <end position="280"/>
    </location>
</feature>
<protein>
    <recommendedName>
        <fullName evidence="4">RING-type E3 ubiquitin transferase</fullName>
        <ecNumber evidence="4">2.3.2.27</ecNumber>
    </recommendedName>
</protein>
<dbReference type="GO" id="GO:0061630">
    <property type="term" value="F:ubiquitin protein ligase activity"/>
    <property type="evidence" value="ECO:0007669"/>
    <property type="project" value="UniProtKB-EC"/>
</dbReference>
<evidence type="ECO:0000256" key="12">
    <source>
        <dbReference type="SAM" id="MobiDB-lite"/>
    </source>
</evidence>
<dbReference type="PANTHER" id="PTHR46632:SF16">
    <property type="entry name" value="E3 UBIQUITIN-PROTEIN LIGASE SINA-LIKE 10"/>
    <property type="match status" value="1"/>
</dbReference>
<evidence type="ECO:0000256" key="4">
    <source>
        <dbReference type="ARBA" id="ARBA00012483"/>
    </source>
</evidence>
<dbReference type="PROSITE" id="PS51081">
    <property type="entry name" value="ZF_SIAH"/>
    <property type="match status" value="1"/>
</dbReference>
<evidence type="ECO:0000256" key="9">
    <source>
        <dbReference type="ARBA" id="ARBA00022833"/>
    </source>
</evidence>
<feature type="region of interest" description="Disordered" evidence="12">
    <location>
        <begin position="1"/>
        <end position="123"/>
    </location>
</feature>
<comment type="similarity">
    <text evidence="3">Belongs to the SINA (Seven in absentia) family.</text>
</comment>
<keyword evidence="6" id="KW-0479">Metal-binding</keyword>
<evidence type="ECO:0000259" key="14">
    <source>
        <dbReference type="PROSITE" id="PS51081"/>
    </source>
</evidence>
<accession>A0AAD6PUM1</accession>
<keyword evidence="5" id="KW-0808">Transferase</keyword>
<feature type="compositionally biased region" description="Acidic residues" evidence="12">
    <location>
        <begin position="50"/>
        <end position="90"/>
    </location>
</feature>
<dbReference type="Pfam" id="PF21362">
    <property type="entry name" value="Sina_RING"/>
    <property type="match status" value="1"/>
</dbReference>
<dbReference type="InterPro" id="IPR049548">
    <property type="entry name" value="Sina-like_RING"/>
</dbReference>
<evidence type="ECO:0000256" key="11">
    <source>
        <dbReference type="PROSITE-ProRule" id="PRU00455"/>
    </source>
</evidence>
<evidence type="ECO:0000256" key="3">
    <source>
        <dbReference type="ARBA" id="ARBA00009119"/>
    </source>
</evidence>
<comment type="catalytic activity">
    <reaction evidence="1">
        <text>S-ubiquitinyl-[E2 ubiquitin-conjugating enzyme]-L-cysteine + [acceptor protein]-L-lysine = [E2 ubiquitin-conjugating enzyme]-L-cysteine + N(6)-ubiquitinyl-[acceptor protein]-L-lysine.</text>
        <dbReference type="EC" id="2.3.2.27"/>
    </reaction>
</comment>
<feature type="domain" description="RING-type" evidence="13">
    <location>
        <begin position="169"/>
        <end position="204"/>
    </location>
</feature>
<comment type="function">
    <text evidence="10">E3 ubiquitin-protein ligase that mediates ubiquitination and subsequent proteasomal degradation of target proteins. E3 ubiquitin ligases accept ubiquitin from an E2 ubiquitin-conjugating enzyme in the form of a thioester and then directly transfers the ubiquitin to targeted substrates. It probably triggers the ubiquitin-mediated degradation of different substrates.</text>
</comment>
<keyword evidence="16" id="KW-1185">Reference proteome</keyword>
<feature type="compositionally biased region" description="Pro residues" evidence="12">
    <location>
        <begin position="96"/>
        <end position="111"/>
    </location>
</feature>
<comment type="pathway">
    <text evidence="2">Protein modification; protein ubiquitination.</text>
</comment>
<evidence type="ECO:0000256" key="8">
    <source>
        <dbReference type="ARBA" id="ARBA00022786"/>
    </source>
</evidence>
<sequence>MQIKINTLQREMAKFSLEDGEGSSFPRPKRQRPSSPSSPPPDFTMGEIVREDEESEEDEEEDDVDTSDGSEEEEEEEDEEEEEEEEEQVEEIVRPQPQPPQPQPPPPPPPQQQQQPPSRPQENNQITVGLQLPQHRLFEASVFLGHTLVGPSRNGAIYATLSDPEVLDCPICCEPLTIPVFQCDNGHTACSSCCKKLQLKCPSCAMPIGYNRCRAIEKVLESLKVQCSNRSYGCKESICYSKKYEHDKSCPHAPCTCPLPACNYQGSSKHLYLHCGSKHLCDLTSFQFNTSFPLFFMVDHKFRVLQEEKEGVLFILTNRSECLGNVITVSCMGPSSSKQGYFYELTAKAEGSNVRFQSSTRNIQTRVDYPPSLGFLLVPNDFLGTHGGITLDVCIWRLGSYPSVSSSLGSSIQCCKKFQLVQAPNMQWIVLNTNLVTMLTKY</sequence>
<evidence type="ECO:0000256" key="2">
    <source>
        <dbReference type="ARBA" id="ARBA00004906"/>
    </source>
</evidence>
<dbReference type="EMBL" id="JAQIZT010000017">
    <property type="protein sequence ID" value="KAJ6960819.1"/>
    <property type="molecule type" value="Genomic_DNA"/>
</dbReference>
<evidence type="ECO:0000313" key="15">
    <source>
        <dbReference type="EMBL" id="KAJ6960819.1"/>
    </source>
</evidence>
<dbReference type="SUPFAM" id="SSF49599">
    <property type="entry name" value="TRAF domain-like"/>
    <property type="match status" value="1"/>
</dbReference>
<name>A0AAD6PUM1_9ROSI</name>
<reference evidence="15" key="1">
    <citation type="journal article" date="2023" name="Mol. Ecol. Resour.">
        <title>Chromosome-level genome assembly of a triploid poplar Populus alba 'Berolinensis'.</title>
        <authorList>
            <person name="Chen S."/>
            <person name="Yu Y."/>
            <person name="Wang X."/>
            <person name="Wang S."/>
            <person name="Zhang T."/>
            <person name="Zhou Y."/>
            <person name="He R."/>
            <person name="Meng N."/>
            <person name="Wang Y."/>
            <person name="Liu W."/>
            <person name="Liu Z."/>
            <person name="Liu J."/>
            <person name="Guo Q."/>
            <person name="Huang H."/>
            <person name="Sederoff R.R."/>
            <person name="Wang G."/>
            <person name="Qu G."/>
            <person name="Chen S."/>
        </authorList>
    </citation>
    <scope>NUCLEOTIDE SEQUENCE</scope>
    <source>
        <strain evidence="15">SC-2020</strain>
    </source>
</reference>
<evidence type="ECO:0000256" key="10">
    <source>
        <dbReference type="ARBA" id="ARBA00024004"/>
    </source>
</evidence>
<evidence type="ECO:0000259" key="13">
    <source>
        <dbReference type="PROSITE" id="PS50089"/>
    </source>
</evidence>
<gene>
    <name evidence="15" type="ORF">NC653_038740</name>
</gene>
<dbReference type="Proteomes" id="UP001164929">
    <property type="component" value="Chromosome 17"/>
</dbReference>
<dbReference type="Pfam" id="PF21361">
    <property type="entry name" value="Sina_ZnF"/>
    <property type="match status" value="1"/>
</dbReference>
<dbReference type="InterPro" id="IPR013010">
    <property type="entry name" value="Znf_SIAH"/>
</dbReference>
<evidence type="ECO:0000256" key="5">
    <source>
        <dbReference type="ARBA" id="ARBA00022679"/>
    </source>
</evidence>
<feature type="compositionally biased region" description="Low complexity" evidence="12">
    <location>
        <begin position="112"/>
        <end position="122"/>
    </location>
</feature>
<dbReference type="PROSITE" id="PS50089">
    <property type="entry name" value="ZF_RING_2"/>
    <property type="match status" value="1"/>
</dbReference>
<evidence type="ECO:0000256" key="6">
    <source>
        <dbReference type="ARBA" id="ARBA00022723"/>
    </source>
</evidence>
<keyword evidence="9" id="KW-0862">Zinc</keyword>
<dbReference type="InterPro" id="IPR044286">
    <property type="entry name" value="SINL_plant"/>
</dbReference>
<dbReference type="AlphaFoldDB" id="A0AAD6PUM1"/>
<organism evidence="15 16">
    <name type="scientific">Populus alba x Populus x berolinensis</name>
    <dbReference type="NCBI Taxonomy" id="444605"/>
    <lineage>
        <taxon>Eukaryota</taxon>
        <taxon>Viridiplantae</taxon>
        <taxon>Streptophyta</taxon>
        <taxon>Embryophyta</taxon>
        <taxon>Tracheophyta</taxon>
        <taxon>Spermatophyta</taxon>
        <taxon>Magnoliopsida</taxon>
        <taxon>eudicotyledons</taxon>
        <taxon>Gunneridae</taxon>
        <taxon>Pentapetalae</taxon>
        <taxon>rosids</taxon>
        <taxon>fabids</taxon>
        <taxon>Malpighiales</taxon>
        <taxon>Salicaceae</taxon>
        <taxon>Saliceae</taxon>
        <taxon>Populus</taxon>
    </lineage>
</organism>
<comment type="caution">
    <text evidence="15">The sequence shown here is derived from an EMBL/GenBank/DDBJ whole genome shotgun (WGS) entry which is preliminary data.</text>
</comment>
<dbReference type="EC" id="2.3.2.27" evidence="4"/>
<keyword evidence="7 11" id="KW-0863">Zinc-finger</keyword>
<dbReference type="InterPro" id="IPR013083">
    <property type="entry name" value="Znf_RING/FYVE/PHD"/>
</dbReference>
<keyword evidence="8" id="KW-0833">Ubl conjugation pathway</keyword>
<proteinExistence type="inferred from homology"/>
<dbReference type="InterPro" id="IPR001841">
    <property type="entry name" value="Znf_RING"/>
</dbReference>
<evidence type="ECO:0000256" key="7">
    <source>
        <dbReference type="ARBA" id="ARBA00022771"/>
    </source>
</evidence>
<dbReference type="CDD" id="cd16571">
    <property type="entry name" value="RING-HC_SIAHs"/>
    <property type="match status" value="1"/>
</dbReference>
<dbReference type="Gene3D" id="3.30.40.10">
    <property type="entry name" value="Zinc/RING finger domain, C3HC4 (zinc finger)"/>
    <property type="match status" value="1"/>
</dbReference>
<dbReference type="PANTHER" id="PTHR46632">
    <property type="entry name" value="E3 UBIQUITIN-PROTEIN LIGASE SINA-LIKE 4"/>
    <property type="match status" value="1"/>
</dbReference>
<evidence type="ECO:0000256" key="1">
    <source>
        <dbReference type="ARBA" id="ARBA00000900"/>
    </source>
</evidence>
<evidence type="ECO:0000313" key="16">
    <source>
        <dbReference type="Proteomes" id="UP001164929"/>
    </source>
</evidence>